<organism evidence="2 3">
    <name type="scientific">Oryza sativa subsp. indica</name>
    <name type="common">Rice</name>
    <dbReference type="NCBI Taxonomy" id="39946"/>
    <lineage>
        <taxon>Eukaryota</taxon>
        <taxon>Viridiplantae</taxon>
        <taxon>Streptophyta</taxon>
        <taxon>Embryophyta</taxon>
        <taxon>Tracheophyta</taxon>
        <taxon>Spermatophyta</taxon>
        <taxon>Magnoliopsida</taxon>
        <taxon>Liliopsida</taxon>
        <taxon>Poales</taxon>
        <taxon>Poaceae</taxon>
        <taxon>BOP clade</taxon>
        <taxon>Oryzoideae</taxon>
        <taxon>Oryzeae</taxon>
        <taxon>Oryzinae</taxon>
        <taxon>Oryza</taxon>
        <taxon>Oryza sativa</taxon>
    </lineage>
</organism>
<reference evidence="2 3" key="1">
    <citation type="journal article" date="2005" name="PLoS Biol.">
        <title>The genomes of Oryza sativa: a history of duplications.</title>
        <authorList>
            <person name="Yu J."/>
            <person name="Wang J."/>
            <person name="Lin W."/>
            <person name="Li S."/>
            <person name="Li H."/>
            <person name="Zhou J."/>
            <person name="Ni P."/>
            <person name="Dong W."/>
            <person name="Hu S."/>
            <person name="Zeng C."/>
            <person name="Zhang J."/>
            <person name="Zhang Y."/>
            <person name="Li R."/>
            <person name="Xu Z."/>
            <person name="Li S."/>
            <person name="Li X."/>
            <person name="Zheng H."/>
            <person name="Cong L."/>
            <person name="Lin L."/>
            <person name="Yin J."/>
            <person name="Geng J."/>
            <person name="Li G."/>
            <person name="Shi J."/>
            <person name="Liu J."/>
            <person name="Lv H."/>
            <person name="Li J."/>
            <person name="Wang J."/>
            <person name="Deng Y."/>
            <person name="Ran L."/>
            <person name="Shi X."/>
            <person name="Wang X."/>
            <person name="Wu Q."/>
            <person name="Li C."/>
            <person name="Ren X."/>
            <person name="Wang J."/>
            <person name="Wang X."/>
            <person name="Li D."/>
            <person name="Liu D."/>
            <person name="Zhang X."/>
            <person name="Ji Z."/>
            <person name="Zhao W."/>
            <person name="Sun Y."/>
            <person name="Zhang Z."/>
            <person name="Bao J."/>
            <person name="Han Y."/>
            <person name="Dong L."/>
            <person name="Ji J."/>
            <person name="Chen P."/>
            <person name="Wu S."/>
            <person name="Liu J."/>
            <person name="Xiao Y."/>
            <person name="Bu D."/>
            <person name="Tan J."/>
            <person name="Yang L."/>
            <person name="Ye C."/>
            <person name="Zhang J."/>
            <person name="Xu J."/>
            <person name="Zhou Y."/>
            <person name="Yu Y."/>
            <person name="Zhang B."/>
            <person name="Zhuang S."/>
            <person name="Wei H."/>
            <person name="Liu B."/>
            <person name="Lei M."/>
            <person name="Yu H."/>
            <person name="Li Y."/>
            <person name="Xu H."/>
            <person name="Wei S."/>
            <person name="He X."/>
            <person name="Fang L."/>
            <person name="Zhang Z."/>
            <person name="Zhang Y."/>
            <person name="Huang X."/>
            <person name="Su Z."/>
            <person name="Tong W."/>
            <person name="Li J."/>
            <person name="Tong Z."/>
            <person name="Li S."/>
            <person name="Ye J."/>
            <person name="Wang L."/>
            <person name="Fang L."/>
            <person name="Lei T."/>
            <person name="Chen C."/>
            <person name="Chen H."/>
            <person name="Xu Z."/>
            <person name="Li H."/>
            <person name="Huang H."/>
            <person name="Zhang F."/>
            <person name="Xu H."/>
            <person name="Li N."/>
            <person name="Zhao C."/>
            <person name="Li S."/>
            <person name="Dong L."/>
            <person name="Huang Y."/>
            <person name="Li L."/>
            <person name="Xi Y."/>
            <person name="Qi Q."/>
            <person name="Li W."/>
            <person name="Zhang B."/>
            <person name="Hu W."/>
            <person name="Zhang Y."/>
            <person name="Tian X."/>
            <person name="Jiao Y."/>
            <person name="Liang X."/>
            <person name="Jin J."/>
            <person name="Gao L."/>
            <person name="Zheng W."/>
            <person name="Hao B."/>
            <person name="Liu S."/>
            <person name="Wang W."/>
            <person name="Yuan L."/>
            <person name="Cao M."/>
            <person name="McDermott J."/>
            <person name="Samudrala R."/>
            <person name="Wang J."/>
            <person name="Wong G.K."/>
            <person name="Yang H."/>
        </authorList>
    </citation>
    <scope>NUCLEOTIDE SEQUENCE [LARGE SCALE GENOMIC DNA]</scope>
    <source>
        <strain evidence="3">cv. 93-11</strain>
    </source>
</reference>
<protein>
    <submittedName>
        <fullName evidence="2">Uncharacterized protein</fullName>
    </submittedName>
</protein>
<evidence type="ECO:0000313" key="2">
    <source>
        <dbReference type="EMBL" id="EEC66919.1"/>
    </source>
</evidence>
<evidence type="ECO:0000256" key="1">
    <source>
        <dbReference type="SAM" id="MobiDB-lite"/>
    </source>
</evidence>
<dbReference type="Proteomes" id="UP000007015">
    <property type="component" value="Chromosome 10"/>
</dbReference>
<feature type="compositionally biased region" description="Basic and acidic residues" evidence="1">
    <location>
        <begin position="49"/>
        <end position="68"/>
    </location>
</feature>
<feature type="region of interest" description="Disordered" evidence="1">
    <location>
        <begin position="48"/>
        <end position="68"/>
    </location>
</feature>
<dbReference type="Gramene" id="BGIOSGA032887-TA">
    <property type="protein sequence ID" value="BGIOSGA032887-PA"/>
    <property type="gene ID" value="BGIOSGA032887"/>
</dbReference>
<evidence type="ECO:0000313" key="3">
    <source>
        <dbReference type="Proteomes" id="UP000007015"/>
    </source>
</evidence>
<keyword evidence="3" id="KW-1185">Reference proteome</keyword>
<dbReference type="HOGENOM" id="CLU_2798483_0_0_1"/>
<accession>B8BGR7</accession>
<dbReference type="EMBL" id="CM000135">
    <property type="protein sequence ID" value="EEC66919.1"/>
    <property type="molecule type" value="Genomic_DNA"/>
</dbReference>
<gene>
    <name evidence="2" type="ORF">OsI_33518</name>
</gene>
<sequence>MERHWPCRIEEEAEVVAGAVPTEEVMMVAVAVCRLVLLHSAGWRPCQRLRREGQEGKSKRDEAGKTGP</sequence>
<name>B8BGR7_ORYSI</name>
<proteinExistence type="predicted"/>
<dbReference type="AlphaFoldDB" id="B8BGR7"/>